<dbReference type="AlphaFoldDB" id="A0A7U2NQD9"/>
<dbReference type="RefSeq" id="XP_001803728.1">
    <property type="nucleotide sequence ID" value="XM_001803676.1"/>
</dbReference>
<sequence>MFASNTPTSPRALLPPQTHTLQATEDIPHIMPAIVLIIGLVCLPLIVVGCIVTAYFKVRRARIHDVERANNTDGTRHINDHGIVLRGITRISSPLERDVVPENVAPVAQPLPEAYRKRANSNSKKMYEEFDDTQTYRAHHPLSSHARIDIPPVISIPDIQAPQPAYTHALSGRYNSTQNTAELVYGEDARAAEAWAKIEKRESLVEKKSRSQTIELPANEWEDVDLDGDDGGWKKNKRPATPAGVFAIGDGDDEDDEGEVAERSHDEPKDSRSDTPTASSQILSAIPNRLSWSTTSGQSTRSGSDVTKQTLPSSLSRASSMREERTTPPRRSSVVSKLKGLSRSGSERIRRTSGEGELYGDMARRENALAGFEG</sequence>
<organism evidence="3 4">
    <name type="scientific">Phaeosphaeria nodorum (strain SN15 / ATCC MYA-4574 / FGSC 10173)</name>
    <name type="common">Glume blotch fungus</name>
    <name type="synonym">Parastagonospora nodorum</name>
    <dbReference type="NCBI Taxonomy" id="321614"/>
    <lineage>
        <taxon>Eukaryota</taxon>
        <taxon>Fungi</taxon>
        <taxon>Dikarya</taxon>
        <taxon>Ascomycota</taxon>
        <taxon>Pezizomycotina</taxon>
        <taxon>Dothideomycetes</taxon>
        <taxon>Pleosporomycetidae</taxon>
        <taxon>Pleosporales</taxon>
        <taxon>Pleosporineae</taxon>
        <taxon>Phaeosphaeriaceae</taxon>
        <taxon>Parastagonospora</taxon>
    </lineage>
</organism>
<feature type="compositionally biased region" description="Basic and acidic residues" evidence="1">
    <location>
        <begin position="260"/>
        <end position="273"/>
    </location>
</feature>
<dbReference type="OrthoDB" id="10665410at2759"/>
<proteinExistence type="predicted"/>
<feature type="compositionally biased region" description="Low complexity" evidence="1">
    <location>
        <begin position="291"/>
        <end position="304"/>
    </location>
</feature>
<feature type="transmembrane region" description="Helical" evidence="2">
    <location>
        <begin position="30"/>
        <end position="56"/>
    </location>
</feature>
<feature type="compositionally biased region" description="Polar residues" evidence="1">
    <location>
        <begin position="274"/>
        <end position="283"/>
    </location>
</feature>
<name>A0A7U2NQD9_PHANO</name>
<protein>
    <submittedName>
        <fullName evidence="3">Uncharacterized protein</fullName>
    </submittedName>
</protein>
<dbReference type="VEuPathDB" id="FungiDB:JI435_135200"/>
<feature type="compositionally biased region" description="Acidic residues" evidence="1">
    <location>
        <begin position="250"/>
        <end position="259"/>
    </location>
</feature>
<feature type="region of interest" description="Disordered" evidence="1">
    <location>
        <begin position="232"/>
        <end position="358"/>
    </location>
</feature>
<feature type="compositionally biased region" description="Polar residues" evidence="1">
    <location>
        <begin position="305"/>
        <end position="319"/>
    </location>
</feature>
<keyword evidence="2" id="KW-0812">Transmembrane</keyword>
<gene>
    <name evidence="3" type="ORF">JI435_135200</name>
</gene>
<evidence type="ECO:0000256" key="2">
    <source>
        <dbReference type="SAM" id="Phobius"/>
    </source>
</evidence>
<evidence type="ECO:0000256" key="1">
    <source>
        <dbReference type="SAM" id="MobiDB-lite"/>
    </source>
</evidence>
<evidence type="ECO:0000313" key="4">
    <source>
        <dbReference type="Proteomes" id="UP000663193"/>
    </source>
</evidence>
<dbReference type="KEGG" id="pno:SNOG_13520"/>
<accession>A0A7U2NQD9</accession>
<keyword evidence="4" id="KW-1185">Reference proteome</keyword>
<dbReference type="Proteomes" id="UP000663193">
    <property type="component" value="Chromosome 21"/>
</dbReference>
<keyword evidence="2" id="KW-0472">Membrane</keyword>
<keyword evidence="2" id="KW-1133">Transmembrane helix</keyword>
<feature type="compositionally biased region" description="Basic and acidic residues" evidence="1">
    <location>
        <begin position="345"/>
        <end position="354"/>
    </location>
</feature>
<evidence type="ECO:0000313" key="3">
    <source>
        <dbReference type="EMBL" id="QRD06616.1"/>
    </source>
</evidence>
<reference evidence="4" key="1">
    <citation type="journal article" date="2021" name="BMC Genomics">
        <title>Chromosome-level genome assembly and manually-curated proteome of model necrotroph Parastagonospora nodorum Sn15 reveals a genome-wide trove of candidate effector homologs, and redundancy of virulence-related functions within an accessory chromosome.</title>
        <authorList>
            <person name="Bertazzoni S."/>
            <person name="Jones D.A.B."/>
            <person name="Phan H.T."/>
            <person name="Tan K.-C."/>
            <person name="Hane J.K."/>
        </authorList>
    </citation>
    <scope>NUCLEOTIDE SEQUENCE [LARGE SCALE GENOMIC DNA]</scope>
    <source>
        <strain evidence="4">SN15 / ATCC MYA-4574 / FGSC 10173)</strain>
    </source>
</reference>
<dbReference type="EMBL" id="CP069043">
    <property type="protein sequence ID" value="QRD06616.1"/>
    <property type="molecule type" value="Genomic_DNA"/>
</dbReference>